<evidence type="ECO:0000256" key="1">
    <source>
        <dbReference type="SAM" id="Phobius"/>
    </source>
</evidence>
<keyword evidence="1" id="KW-0812">Transmembrane</keyword>
<evidence type="ECO:0000313" key="3">
    <source>
        <dbReference type="Proteomes" id="UP000201838"/>
    </source>
</evidence>
<evidence type="ECO:0000313" key="2">
    <source>
        <dbReference type="EMBL" id="SMX24477.1"/>
    </source>
</evidence>
<keyword evidence="1" id="KW-1133">Transmembrane helix</keyword>
<protein>
    <submittedName>
        <fullName evidence="2">Uncharacterized protein</fullName>
    </submittedName>
</protein>
<name>A0A238J1I3_9RHOB</name>
<dbReference type="AlphaFoldDB" id="A0A238J1I3"/>
<feature type="transmembrane region" description="Helical" evidence="1">
    <location>
        <begin position="36"/>
        <end position="54"/>
    </location>
</feature>
<dbReference type="EMBL" id="FXXQ01000008">
    <property type="protein sequence ID" value="SMX24477.1"/>
    <property type="molecule type" value="Genomic_DNA"/>
</dbReference>
<accession>A0A238J1I3</accession>
<keyword evidence="3" id="KW-1185">Reference proteome</keyword>
<reference evidence="2 3" key="1">
    <citation type="submission" date="2017-05" db="EMBL/GenBank/DDBJ databases">
        <authorList>
            <person name="Song R."/>
            <person name="Chenine A.L."/>
            <person name="Ruprecht R.M."/>
        </authorList>
    </citation>
    <scope>NUCLEOTIDE SEQUENCE [LARGE SCALE GENOMIC DNA]</scope>
    <source>
        <strain evidence="2 3">CECT 8489</strain>
    </source>
</reference>
<sequence length="60" mass="6630">MVRPILLSAVLTGLFCSGFAVIIDLATDMLERQKLILVSFASGFLGSLFAQTVLSRWRKK</sequence>
<keyword evidence="1" id="KW-0472">Membrane</keyword>
<dbReference type="RefSeq" id="WP_093974426.1">
    <property type="nucleotide sequence ID" value="NZ_FXXQ01000008.1"/>
</dbReference>
<proteinExistence type="predicted"/>
<gene>
    <name evidence="2" type="ORF">BOA8489_02602</name>
</gene>
<dbReference type="Proteomes" id="UP000201838">
    <property type="component" value="Unassembled WGS sequence"/>
</dbReference>
<dbReference type="OrthoDB" id="7868657at2"/>
<organism evidence="2 3">
    <name type="scientific">Boseongicola aestuarii</name>
    <dbReference type="NCBI Taxonomy" id="1470561"/>
    <lineage>
        <taxon>Bacteria</taxon>
        <taxon>Pseudomonadati</taxon>
        <taxon>Pseudomonadota</taxon>
        <taxon>Alphaproteobacteria</taxon>
        <taxon>Rhodobacterales</taxon>
        <taxon>Paracoccaceae</taxon>
        <taxon>Boseongicola</taxon>
    </lineage>
</organism>